<feature type="transmembrane region" description="Helical" evidence="7">
    <location>
        <begin position="21"/>
        <end position="38"/>
    </location>
</feature>
<feature type="transmembrane region" description="Helical" evidence="7">
    <location>
        <begin position="687"/>
        <end position="706"/>
    </location>
</feature>
<dbReference type="Proteomes" id="UP000247459">
    <property type="component" value="Unassembled WGS sequence"/>
</dbReference>
<dbReference type="RefSeq" id="WP_110758510.1">
    <property type="nucleotide sequence ID" value="NZ_PRLG01000018.1"/>
</dbReference>
<proteinExistence type="inferred from homology"/>
<keyword evidence="4 7" id="KW-0812">Transmembrane</keyword>
<evidence type="ECO:0000256" key="7">
    <source>
        <dbReference type="SAM" id="Phobius"/>
    </source>
</evidence>
<keyword evidence="6 7" id="KW-0472">Membrane</keyword>
<feature type="transmembrane region" description="Helical" evidence="7">
    <location>
        <begin position="658"/>
        <end position="681"/>
    </location>
</feature>
<feature type="transmembrane region" description="Helical" evidence="7">
    <location>
        <begin position="334"/>
        <end position="357"/>
    </location>
</feature>
<feature type="transmembrane region" description="Helical" evidence="7">
    <location>
        <begin position="200"/>
        <end position="218"/>
    </location>
</feature>
<evidence type="ECO:0000256" key="5">
    <source>
        <dbReference type="ARBA" id="ARBA00022989"/>
    </source>
</evidence>
<dbReference type="Pfam" id="PF03176">
    <property type="entry name" value="MMPL"/>
    <property type="match status" value="2"/>
</dbReference>
<evidence type="ECO:0000256" key="3">
    <source>
        <dbReference type="ARBA" id="ARBA00022475"/>
    </source>
</evidence>
<keyword evidence="5 7" id="KW-1133">Transmembrane helix</keyword>
<dbReference type="InterPro" id="IPR001036">
    <property type="entry name" value="Acrflvin-R"/>
</dbReference>
<protein>
    <submittedName>
        <fullName evidence="9">MMPL domain-containing protein</fullName>
    </submittedName>
</protein>
<dbReference type="PANTHER" id="PTHR33406">
    <property type="entry name" value="MEMBRANE PROTEIN MJ1562-RELATED"/>
    <property type="match status" value="1"/>
</dbReference>
<dbReference type="GO" id="GO:0022857">
    <property type="term" value="F:transmembrane transporter activity"/>
    <property type="evidence" value="ECO:0007669"/>
    <property type="project" value="InterPro"/>
</dbReference>
<accession>A0A2W0D0B7</accession>
<feature type="transmembrane region" description="Helical" evidence="7">
    <location>
        <begin position="225"/>
        <end position="246"/>
    </location>
</feature>
<dbReference type="SUPFAM" id="SSF82866">
    <property type="entry name" value="Multidrug efflux transporter AcrB transmembrane domain"/>
    <property type="match status" value="2"/>
</dbReference>
<feature type="transmembrane region" description="Helical" evidence="7">
    <location>
        <begin position="403"/>
        <end position="423"/>
    </location>
</feature>
<evidence type="ECO:0000313" key="10">
    <source>
        <dbReference type="Proteomes" id="UP000247459"/>
    </source>
</evidence>
<feature type="transmembrane region" description="Helical" evidence="7">
    <location>
        <begin position="559"/>
        <end position="578"/>
    </location>
</feature>
<reference evidence="9 10" key="1">
    <citation type="submission" date="2018-01" db="EMBL/GenBank/DDBJ databases">
        <title>Genome sequence of the PGP bacterium Paenibacillus illinoisensis E3.</title>
        <authorList>
            <person name="Rolli E."/>
            <person name="Marasco R."/>
            <person name="Bessem C."/>
            <person name="Michoud G."/>
            <person name="Gaiarsa S."/>
            <person name="Borin S."/>
            <person name="Daffonchio D."/>
        </authorList>
    </citation>
    <scope>NUCLEOTIDE SEQUENCE [LARGE SCALE GENOMIC DNA]</scope>
    <source>
        <strain evidence="9 10">E3</strain>
    </source>
</reference>
<dbReference type="AlphaFoldDB" id="A0A2W0D0B7"/>
<dbReference type="PRINTS" id="PR00702">
    <property type="entry name" value="ACRIFLAVINRP"/>
</dbReference>
<feature type="domain" description="SSD" evidence="8">
    <location>
        <begin position="588"/>
        <end position="716"/>
    </location>
</feature>
<gene>
    <name evidence="9" type="ORF">PIL02S_02310</name>
</gene>
<dbReference type="EMBL" id="PRLG01000018">
    <property type="protein sequence ID" value="PYY29361.1"/>
    <property type="molecule type" value="Genomic_DNA"/>
</dbReference>
<dbReference type="OrthoDB" id="2365435at2"/>
<evidence type="ECO:0000256" key="6">
    <source>
        <dbReference type="ARBA" id="ARBA00023136"/>
    </source>
</evidence>
<comment type="subcellular location">
    <subcellularLocation>
        <location evidence="1">Cell membrane</location>
        <topology evidence="1">Multi-pass membrane protein</topology>
    </subcellularLocation>
</comment>
<feature type="transmembrane region" description="Helical" evidence="7">
    <location>
        <begin position="298"/>
        <end position="322"/>
    </location>
</feature>
<evidence type="ECO:0000256" key="4">
    <source>
        <dbReference type="ARBA" id="ARBA00022692"/>
    </source>
</evidence>
<dbReference type="Gene3D" id="1.20.1640.10">
    <property type="entry name" value="Multidrug efflux transporter AcrB transmembrane domain"/>
    <property type="match status" value="2"/>
</dbReference>
<keyword evidence="3" id="KW-1003">Cell membrane</keyword>
<evidence type="ECO:0000256" key="2">
    <source>
        <dbReference type="ARBA" id="ARBA00010157"/>
    </source>
</evidence>
<feature type="transmembrane region" description="Helical" evidence="7">
    <location>
        <begin position="618"/>
        <end position="637"/>
    </location>
</feature>
<feature type="transmembrane region" description="Helical" evidence="7">
    <location>
        <begin position="258"/>
        <end position="277"/>
    </location>
</feature>
<dbReference type="InterPro" id="IPR000731">
    <property type="entry name" value="SSD"/>
</dbReference>
<evidence type="ECO:0000259" key="8">
    <source>
        <dbReference type="PROSITE" id="PS50156"/>
    </source>
</evidence>
<comment type="similarity">
    <text evidence="2">Belongs to the resistance-nodulation-cell division (RND) (TC 2.A.6) family. MmpL subfamily.</text>
</comment>
<name>A0A2W0D0B7_9BACL</name>
<dbReference type="InterPro" id="IPR004869">
    <property type="entry name" value="MMPL_dom"/>
</dbReference>
<organism evidence="9 10">
    <name type="scientific">Paenibacillus illinoisensis</name>
    <dbReference type="NCBI Taxonomy" id="59845"/>
    <lineage>
        <taxon>Bacteria</taxon>
        <taxon>Bacillati</taxon>
        <taxon>Bacillota</taxon>
        <taxon>Bacilli</taxon>
        <taxon>Bacillales</taxon>
        <taxon>Paenibacillaceae</taxon>
        <taxon>Paenibacillus</taxon>
    </lineage>
</organism>
<dbReference type="PROSITE" id="PS50156">
    <property type="entry name" value="SSD"/>
    <property type="match status" value="2"/>
</dbReference>
<dbReference type="InterPro" id="IPR050545">
    <property type="entry name" value="Mycobact_MmpL"/>
</dbReference>
<dbReference type="GO" id="GO:0005886">
    <property type="term" value="C:plasma membrane"/>
    <property type="evidence" value="ECO:0007669"/>
    <property type="project" value="UniProtKB-SubCell"/>
</dbReference>
<feature type="transmembrane region" description="Helical" evidence="7">
    <location>
        <begin position="585"/>
        <end position="606"/>
    </location>
</feature>
<comment type="caution">
    <text evidence="9">The sequence shown here is derived from an EMBL/GenBank/DDBJ whole genome shotgun (WGS) entry which is preliminary data.</text>
</comment>
<evidence type="ECO:0000313" key="9">
    <source>
        <dbReference type="EMBL" id="PYY29361.1"/>
    </source>
</evidence>
<evidence type="ECO:0000256" key="1">
    <source>
        <dbReference type="ARBA" id="ARBA00004651"/>
    </source>
</evidence>
<dbReference type="PANTHER" id="PTHR33406:SF6">
    <property type="entry name" value="MEMBRANE PROTEIN YDGH-RELATED"/>
    <property type="match status" value="1"/>
</dbReference>
<sequence length="744" mass="80677">MQEGSGYGRWVAGKRTKWITLLVWIIIAVVLGVVWPAVGERETNNAQDLSDSKPSVQAAAIAQREFPGGEGLPALIVWHQAGGLTDQQIEQIQALTERLDQDPVEQQQAVVPLYQLPPQAIQGQLSEDGSTLVMPLFFNEGADSEQLKEGIEAVEQKTEDIFGSNPFDVAIDDASALTARVTGPVGISIDASGLFSSADVSLLIATVVLVLVLLLLIYRSPVLAIIPIIAVGFAYMVTSPILGFMADQGWITVDAQSISIMTVLLFGAGTDYCLFMISRFRQILYHEPDKKKALFQAITGSSGAIAMSGFTVVAALLVLLLAEYGAYHRFAVPFSLSIFIMFIASLTLVPALLAIFGRGSFYPFVPRTHEMEVERAKRKGKPAPAPRKIKESWIGRTVITKPWTVLAITLVLLGGLAAFSSQIKFTYDLLSSFPEDVPSREGFTVIGEQFSEGELAPAKVIIDSEGKETDLKQRLEALDYVSKVGEAQQGAENANITAYDVEFNLNPYSMEAMQHIPDLRATAEQALTDAGITSVDSHVWIDGQTAEQYDIEVTGERDASIIIPVVIGMITLLLLLYLRSVVATAYLIATVVLSYFSALGLGWLIIHYGLGADAIQGAIPLYSFVFLVALGEDYNIFMISSIWQKRKTMPLRQAIKEGVGETGSVITSAGLILAGTFAVLATLPIQVLVQFGIITAAGVLLDTFLVRPFMVPAITALLGKWAFWPGKYKPVAEEAREKQTSSSM</sequence>
<feature type="domain" description="SSD" evidence="8">
    <location>
        <begin position="260"/>
        <end position="355"/>
    </location>
</feature>